<feature type="transmembrane region" description="Helical" evidence="1">
    <location>
        <begin position="30"/>
        <end position="52"/>
    </location>
</feature>
<dbReference type="RefSeq" id="WP_007503100.1">
    <property type="nucleotide sequence ID" value="NZ_AFCE01000083.1"/>
</dbReference>
<evidence type="ECO:0008006" key="4">
    <source>
        <dbReference type="Google" id="ProtNLM"/>
    </source>
</evidence>
<proteinExistence type="predicted"/>
<dbReference type="eggNOG" id="ENOG5033BAP">
    <property type="taxonomic scope" value="Bacteria"/>
</dbReference>
<evidence type="ECO:0000256" key="1">
    <source>
        <dbReference type="SAM" id="Phobius"/>
    </source>
</evidence>
<evidence type="ECO:0000313" key="2">
    <source>
        <dbReference type="EMBL" id="EGL83770.1"/>
    </source>
</evidence>
<sequence length="65" mass="7303">MSGELVVYFLFFLYFVPAIVALVRKHHNKMAIIALNVLLGWTLLGWVGALVWSLTRVEGQKDASV</sequence>
<organism evidence="2 3">
    <name type="scientific">Caldalkalibacillus thermarum (strain TA2.A1)</name>
    <dbReference type="NCBI Taxonomy" id="986075"/>
    <lineage>
        <taxon>Bacteria</taxon>
        <taxon>Bacillati</taxon>
        <taxon>Bacillota</taxon>
        <taxon>Bacilli</taxon>
        <taxon>Bacillales</taxon>
        <taxon>Bacillaceae</taxon>
        <taxon>Caldalkalibacillus</taxon>
    </lineage>
</organism>
<dbReference type="EMBL" id="AFCE01000083">
    <property type="protein sequence ID" value="EGL83770.1"/>
    <property type="molecule type" value="Genomic_DNA"/>
</dbReference>
<evidence type="ECO:0000313" key="3">
    <source>
        <dbReference type="Proteomes" id="UP000010716"/>
    </source>
</evidence>
<keyword evidence="1" id="KW-1133">Transmembrane helix</keyword>
<protein>
    <recommendedName>
        <fullName evidence="4">Superinfection immunity protein</fullName>
    </recommendedName>
</protein>
<keyword evidence="1" id="KW-0812">Transmembrane</keyword>
<dbReference type="InterPro" id="IPR016410">
    <property type="entry name" value="Phage_imm"/>
</dbReference>
<dbReference type="Proteomes" id="UP000010716">
    <property type="component" value="Unassembled WGS sequence"/>
</dbReference>
<comment type="caution">
    <text evidence="2">The sequence shown here is derived from an EMBL/GenBank/DDBJ whole genome shotgun (WGS) entry which is preliminary data.</text>
</comment>
<feature type="transmembrane region" description="Helical" evidence="1">
    <location>
        <begin position="6"/>
        <end position="23"/>
    </location>
</feature>
<dbReference type="Pfam" id="PF14373">
    <property type="entry name" value="Imm_superinfect"/>
    <property type="match status" value="1"/>
</dbReference>
<name>F5L4F9_CALTT</name>
<accession>F5L4F9</accession>
<gene>
    <name evidence="2" type="ORF">CathTA2_0671</name>
</gene>
<reference evidence="2 3" key="1">
    <citation type="journal article" date="2011" name="J. Bacteriol.">
        <title>Draft genome sequence of the thermoalkaliphilic Caldalkalibacillus thermarum strain TA2.A1.</title>
        <authorList>
            <person name="Kalamorz F."/>
            <person name="Keis S."/>
            <person name="McMillan D.G."/>
            <person name="Olsson K."/>
            <person name="Stanton J.A."/>
            <person name="Stockwell P."/>
            <person name="Black M.A."/>
            <person name="Klingeman D.M."/>
            <person name="Land M.L."/>
            <person name="Han C.S."/>
            <person name="Martin S.L."/>
            <person name="Becher S.A."/>
            <person name="Peddie C.J."/>
            <person name="Morgan H.W."/>
            <person name="Matthies D."/>
            <person name="Preiss L."/>
            <person name="Meier T."/>
            <person name="Brown S.D."/>
            <person name="Cook G.M."/>
        </authorList>
    </citation>
    <scope>NUCLEOTIDE SEQUENCE [LARGE SCALE GENOMIC DNA]</scope>
    <source>
        <strain evidence="2 3">TA2.A1</strain>
    </source>
</reference>
<keyword evidence="1" id="KW-0472">Membrane</keyword>
<dbReference type="AlphaFoldDB" id="F5L4F9"/>